<protein>
    <recommendedName>
        <fullName evidence="3">LysM domain-containing protein</fullName>
    </recommendedName>
</protein>
<feature type="domain" description="LysM" evidence="3">
    <location>
        <begin position="145"/>
        <end position="190"/>
    </location>
</feature>
<comment type="caution">
    <text evidence="4">The sequence shown here is derived from an EMBL/GenBank/DDBJ whole genome shotgun (WGS) entry which is preliminary data.</text>
</comment>
<organism evidence="4 6">
    <name type="scientific">Microbacterium endophyticum</name>
    <dbReference type="NCBI Taxonomy" id="1526412"/>
    <lineage>
        <taxon>Bacteria</taxon>
        <taxon>Bacillati</taxon>
        <taxon>Actinomycetota</taxon>
        <taxon>Actinomycetes</taxon>
        <taxon>Micrococcales</taxon>
        <taxon>Microbacteriaceae</taxon>
        <taxon>Microbacterium</taxon>
    </lineage>
</organism>
<dbReference type="EMBL" id="JACHWQ010000010">
    <property type="protein sequence ID" value="MBB2976954.1"/>
    <property type="molecule type" value="Genomic_DNA"/>
</dbReference>
<name>A0A7W4V1M8_9MICO</name>
<feature type="signal peptide" evidence="2">
    <location>
        <begin position="1"/>
        <end position="30"/>
    </location>
</feature>
<keyword evidence="2" id="KW-0732">Signal</keyword>
<reference evidence="4 6" key="1">
    <citation type="submission" date="2020-08" db="EMBL/GenBank/DDBJ databases">
        <title>Sequencing the genomes of 1000 actinobacteria strains.</title>
        <authorList>
            <person name="Klenk H.-P."/>
        </authorList>
    </citation>
    <scope>NUCLEOTIDE SEQUENCE [LARGE SCALE GENOMIC DNA]</scope>
    <source>
        <strain evidence="4 6">DSM 27099</strain>
    </source>
</reference>
<dbReference type="InterPro" id="IPR018392">
    <property type="entry name" value="LysM"/>
</dbReference>
<evidence type="ECO:0000313" key="5">
    <source>
        <dbReference type="EMBL" id="MBB2976954.1"/>
    </source>
</evidence>
<dbReference type="Gene3D" id="3.10.350.10">
    <property type="entry name" value="LysM domain"/>
    <property type="match status" value="1"/>
</dbReference>
<sequence length="206" mass="20823">MRTATKIAAVISAAAIAGLATLAIPAVATAGGAASTAASSVVRFFATASPDEVDTSSRSHPADTSGLPEDADPNWPDGYADVGHGTWIPKGDPGDCVGAASIYIGSDVDGGPYIASLALPENLVDMGVNDTARGEVGYGPDGGIATYTVEPGDALFGIGDRFCIENGLMIATLNGHRGSDAIQPGEVLVLNPAEVPDFEFNDPYAE</sequence>
<accession>A0A7W4V1M8</accession>
<evidence type="ECO:0000259" key="3">
    <source>
        <dbReference type="PROSITE" id="PS51782"/>
    </source>
</evidence>
<evidence type="ECO:0000313" key="4">
    <source>
        <dbReference type="EMBL" id="MBB2974463.1"/>
    </source>
</evidence>
<dbReference type="Proteomes" id="UP000529310">
    <property type="component" value="Unassembled WGS sequence"/>
</dbReference>
<dbReference type="AlphaFoldDB" id="A0A7W4V1M8"/>
<dbReference type="EMBL" id="JACHWQ010000001">
    <property type="protein sequence ID" value="MBB2974463.1"/>
    <property type="molecule type" value="Genomic_DNA"/>
</dbReference>
<gene>
    <name evidence="4" type="ORF">FHX49_000004</name>
    <name evidence="5" type="ORF">FHX49_002546</name>
</gene>
<feature type="region of interest" description="Disordered" evidence="1">
    <location>
        <begin position="50"/>
        <end position="84"/>
    </location>
</feature>
<dbReference type="RefSeq" id="WP_165142955.1">
    <property type="nucleotide sequence ID" value="NZ_CP049255.1"/>
</dbReference>
<evidence type="ECO:0000256" key="1">
    <source>
        <dbReference type="SAM" id="MobiDB-lite"/>
    </source>
</evidence>
<evidence type="ECO:0000313" key="6">
    <source>
        <dbReference type="Proteomes" id="UP000529310"/>
    </source>
</evidence>
<evidence type="ECO:0000256" key="2">
    <source>
        <dbReference type="SAM" id="SignalP"/>
    </source>
</evidence>
<feature type="chain" id="PRO_5044661812" description="LysM domain-containing protein" evidence="2">
    <location>
        <begin position="31"/>
        <end position="206"/>
    </location>
</feature>
<dbReference type="InterPro" id="IPR036779">
    <property type="entry name" value="LysM_dom_sf"/>
</dbReference>
<keyword evidence="6" id="KW-1185">Reference proteome</keyword>
<dbReference type="PROSITE" id="PS51782">
    <property type="entry name" value="LYSM"/>
    <property type="match status" value="1"/>
</dbReference>
<dbReference type="CDD" id="cd00118">
    <property type="entry name" value="LysM"/>
    <property type="match status" value="1"/>
</dbReference>
<proteinExistence type="predicted"/>